<dbReference type="Pfam" id="PF14223">
    <property type="entry name" value="Retrotran_gag_2"/>
    <property type="match status" value="1"/>
</dbReference>
<organism evidence="1 2">
    <name type="scientific">Ziziphus jujuba</name>
    <name type="common">Chinese jujube</name>
    <name type="synonym">Ziziphus sativa</name>
    <dbReference type="NCBI Taxonomy" id="326968"/>
    <lineage>
        <taxon>Eukaryota</taxon>
        <taxon>Viridiplantae</taxon>
        <taxon>Streptophyta</taxon>
        <taxon>Embryophyta</taxon>
        <taxon>Tracheophyta</taxon>
        <taxon>Spermatophyta</taxon>
        <taxon>Magnoliopsida</taxon>
        <taxon>eudicotyledons</taxon>
        <taxon>Gunneridae</taxon>
        <taxon>Pentapetalae</taxon>
        <taxon>rosids</taxon>
        <taxon>fabids</taxon>
        <taxon>Rosales</taxon>
        <taxon>Rhamnaceae</taxon>
        <taxon>Paliureae</taxon>
        <taxon>Ziziphus</taxon>
    </lineage>
</organism>
<sequence>MLPRKLRAIADWQRVNTIARYYILASIAEHLHKELDNLEYVLEIIQTLDGMFAKSNSTARQAAIWALMNTRMTGGSVRDHFLKMMVAHISTTEVMGAKIKQEMKIDMILESLPDRFSQFKMNYNMNKLNLTPVELMHKLASAKGLSGSKEVPIMLKVPQNLKGNLTVERRTRSKREQVQLPNQLQ</sequence>
<gene>
    <name evidence="2" type="primary">LOC125421568</name>
</gene>
<keyword evidence="1" id="KW-1185">Reference proteome</keyword>
<reference evidence="2" key="1">
    <citation type="submission" date="2025-08" db="UniProtKB">
        <authorList>
            <consortium name="RefSeq"/>
        </authorList>
    </citation>
    <scope>IDENTIFICATION</scope>
    <source>
        <tissue evidence="2">Seedling</tissue>
    </source>
</reference>
<evidence type="ECO:0000313" key="2">
    <source>
        <dbReference type="RefSeq" id="XP_048326738.1"/>
    </source>
</evidence>
<dbReference type="Proteomes" id="UP001652623">
    <property type="component" value="Chromosome 8"/>
</dbReference>
<dbReference type="GeneID" id="125421568"/>
<proteinExistence type="predicted"/>
<protein>
    <submittedName>
        <fullName evidence="2">Uncharacterized protein LOC125421568</fullName>
    </submittedName>
</protein>
<name>A0ABM3IEM2_ZIZJJ</name>
<evidence type="ECO:0000313" key="1">
    <source>
        <dbReference type="Proteomes" id="UP001652623"/>
    </source>
</evidence>
<dbReference type="RefSeq" id="XP_048326738.1">
    <property type="nucleotide sequence ID" value="XM_048470781.2"/>
</dbReference>
<accession>A0ABM3IEM2</accession>